<evidence type="ECO:0000313" key="3">
    <source>
        <dbReference type="Proteomes" id="UP000092460"/>
    </source>
</evidence>
<feature type="compositionally biased region" description="Polar residues" evidence="1">
    <location>
        <begin position="91"/>
        <end position="103"/>
    </location>
</feature>
<name>A0A1B0B970_9MUSC</name>
<evidence type="ECO:0000256" key="1">
    <source>
        <dbReference type="SAM" id="MobiDB-lite"/>
    </source>
</evidence>
<dbReference type="AlphaFoldDB" id="A0A1B0B970"/>
<proteinExistence type="predicted"/>
<reference evidence="2" key="2">
    <citation type="submission" date="2020-05" db="UniProtKB">
        <authorList>
            <consortium name="EnsemblMetazoa"/>
        </authorList>
    </citation>
    <scope>IDENTIFICATION</scope>
    <source>
        <strain evidence="2">IAEA</strain>
    </source>
</reference>
<protein>
    <submittedName>
        <fullName evidence="2">Uncharacterized protein</fullName>
    </submittedName>
</protein>
<reference evidence="3" key="1">
    <citation type="submission" date="2015-01" db="EMBL/GenBank/DDBJ databases">
        <authorList>
            <person name="Aksoy S."/>
            <person name="Warren W."/>
            <person name="Wilson R.K."/>
        </authorList>
    </citation>
    <scope>NUCLEOTIDE SEQUENCE [LARGE SCALE GENOMIC DNA]</scope>
    <source>
        <strain evidence="3">IAEA</strain>
    </source>
</reference>
<dbReference type="VEuPathDB" id="VectorBase:GPPI022827"/>
<dbReference type="EnsemblMetazoa" id="GPPI022827-RA">
    <property type="protein sequence ID" value="GPPI022827-PA"/>
    <property type="gene ID" value="GPPI022827"/>
</dbReference>
<organism evidence="2 3">
    <name type="scientific">Glossina palpalis gambiensis</name>
    <dbReference type="NCBI Taxonomy" id="67801"/>
    <lineage>
        <taxon>Eukaryota</taxon>
        <taxon>Metazoa</taxon>
        <taxon>Ecdysozoa</taxon>
        <taxon>Arthropoda</taxon>
        <taxon>Hexapoda</taxon>
        <taxon>Insecta</taxon>
        <taxon>Pterygota</taxon>
        <taxon>Neoptera</taxon>
        <taxon>Endopterygota</taxon>
        <taxon>Diptera</taxon>
        <taxon>Brachycera</taxon>
        <taxon>Muscomorpha</taxon>
        <taxon>Hippoboscoidea</taxon>
        <taxon>Glossinidae</taxon>
        <taxon>Glossina</taxon>
    </lineage>
</organism>
<evidence type="ECO:0000313" key="2">
    <source>
        <dbReference type="EnsemblMetazoa" id="GPPI022827-PA"/>
    </source>
</evidence>
<dbReference type="Proteomes" id="UP000092460">
    <property type="component" value="Unassembled WGS sequence"/>
</dbReference>
<accession>A0A1B0B970</accession>
<sequence length="103" mass="11768">MSCVELWNINSVFGSSIVSNCLAKFRIGNFDFINNPRCRPESKVDNDVLKVTVKFDPCKLGISKQTISIHLVQIRKEKKIDNERKTETKARSSSHSFAFWTTS</sequence>
<feature type="region of interest" description="Disordered" evidence="1">
    <location>
        <begin position="82"/>
        <end position="103"/>
    </location>
</feature>
<keyword evidence="3" id="KW-1185">Reference proteome</keyword>
<dbReference type="EMBL" id="JXJN01010283">
    <property type="status" value="NOT_ANNOTATED_CDS"/>
    <property type="molecule type" value="Genomic_DNA"/>
</dbReference>